<protein>
    <submittedName>
        <fullName evidence="2">Uncharacterized protein</fullName>
    </submittedName>
</protein>
<dbReference type="EMBL" id="JBICBT010000839">
    <property type="protein sequence ID" value="KAL3097628.1"/>
    <property type="molecule type" value="Genomic_DNA"/>
</dbReference>
<dbReference type="Proteomes" id="UP001620626">
    <property type="component" value="Unassembled WGS sequence"/>
</dbReference>
<name>A0ABD2K4J5_9BILA</name>
<keyword evidence="3" id="KW-1185">Reference proteome</keyword>
<evidence type="ECO:0000313" key="3">
    <source>
        <dbReference type="Proteomes" id="UP001620626"/>
    </source>
</evidence>
<feature type="region of interest" description="Disordered" evidence="1">
    <location>
        <begin position="48"/>
        <end position="97"/>
    </location>
</feature>
<dbReference type="AlphaFoldDB" id="A0ABD2K4J5"/>
<evidence type="ECO:0000313" key="2">
    <source>
        <dbReference type="EMBL" id="KAL3097628.1"/>
    </source>
</evidence>
<sequence length="406" mass="46152">MSTLESFDVHDSYYDTMWFAGIGSGALVNKNGIPWWKRMAELRNKQLRQGKYGQQQKSPMTAPPLPRAVAAASKVGEKEKESEEEEDDDDDEDDDANDYDQHIMRERTRKLFCFISKKVAEGAVAVASVDSQHNSHQGLPTAFFEMHMPDIIKECDGFYFGRTAGSARKDWNSCKKRCHAVSWATAMAGKFHQDQEVRRQEELSNYHHRMKELSMQRAVAKTKKTMMDSESAELGLLLKKQRLAKAYGTYHKDVIKYLASTATTSKRLNDCDDGNEDGNNVTLARLFGVKTKVVAKDKLKQTKLQKFLRPHNIAEKYSSDLGKKKMTDVRAEEYLEEISDNDDSHVSRDEASRRHLSKRSLPSSASAVFKRGFVEDGDENSEESEIFKRGFVGEGDENSEVIFIDE</sequence>
<proteinExistence type="predicted"/>
<accession>A0ABD2K4J5</accession>
<feature type="compositionally biased region" description="Basic and acidic residues" evidence="1">
    <location>
        <begin position="342"/>
        <end position="353"/>
    </location>
</feature>
<feature type="compositionally biased region" description="Acidic residues" evidence="1">
    <location>
        <begin position="82"/>
        <end position="97"/>
    </location>
</feature>
<evidence type="ECO:0000256" key="1">
    <source>
        <dbReference type="SAM" id="MobiDB-lite"/>
    </source>
</evidence>
<comment type="caution">
    <text evidence="2">The sequence shown here is derived from an EMBL/GenBank/DDBJ whole genome shotgun (WGS) entry which is preliminary data.</text>
</comment>
<feature type="region of interest" description="Disordered" evidence="1">
    <location>
        <begin position="340"/>
        <end position="364"/>
    </location>
</feature>
<reference evidence="2 3" key="1">
    <citation type="submission" date="2024-10" db="EMBL/GenBank/DDBJ databases">
        <authorList>
            <person name="Kim D."/>
        </authorList>
    </citation>
    <scope>NUCLEOTIDE SEQUENCE [LARGE SCALE GENOMIC DNA]</scope>
    <source>
        <strain evidence="2">BH-2024</strain>
    </source>
</reference>
<organism evidence="2 3">
    <name type="scientific">Heterodera trifolii</name>
    <dbReference type="NCBI Taxonomy" id="157864"/>
    <lineage>
        <taxon>Eukaryota</taxon>
        <taxon>Metazoa</taxon>
        <taxon>Ecdysozoa</taxon>
        <taxon>Nematoda</taxon>
        <taxon>Chromadorea</taxon>
        <taxon>Rhabditida</taxon>
        <taxon>Tylenchina</taxon>
        <taxon>Tylenchomorpha</taxon>
        <taxon>Tylenchoidea</taxon>
        <taxon>Heteroderidae</taxon>
        <taxon>Heteroderinae</taxon>
        <taxon>Heterodera</taxon>
    </lineage>
</organism>
<gene>
    <name evidence="2" type="ORF">niasHT_023428</name>
</gene>